<organism evidence="4 5">
    <name type="scientific">Aspergillus versicolor CBS 583.65</name>
    <dbReference type="NCBI Taxonomy" id="1036611"/>
    <lineage>
        <taxon>Eukaryota</taxon>
        <taxon>Fungi</taxon>
        <taxon>Dikarya</taxon>
        <taxon>Ascomycota</taxon>
        <taxon>Pezizomycotina</taxon>
        <taxon>Eurotiomycetes</taxon>
        <taxon>Eurotiomycetidae</taxon>
        <taxon>Eurotiales</taxon>
        <taxon>Aspergillaceae</taxon>
        <taxon>Aspergillus</taxon>
        <taxon>Aspergillus subgen. Nidulantes</taxon>
    </lineage>
</organism>
<dbReference type="GO" id="GO:0006351">
    <property type="term" value="P:DNA-templated transcription"/>
    <property type="evidence" value="ECO:0007669"/>
    <property type="project" value="InterPro"/>
</dbReference>
<dbReference type="PANTHER" id="PTHR47425">
    <property type="entry name" value="FARB-RELATED"/>
    <property type="match status" value="1"/>
</dbReference>
<gene>
    <name evidence="4" type="ORF">ASPVEDRAFT_41456</name>
</gene>
<reference evidence="5" key="1">
    <citation type="journal article" date="2017" name="Genome Biol.">
        <title>Comparative genomics reveals high biological diversity and specific adaptations in the industrially and medically important fungal genus Aspergillus.</title>
        <authorList>
            <person name="de Vries R.P."/>
            <person name="Riley R."/>
            <person name="Wiebenga A."/>
            <person name="Aguilar-Osorio G."/>
            <person name="Amillis S."/>
            <person name="Uchima C.A."/>
            <person name="Anderluh G."/>
            <person name="Asadollahi M."/>
            <person name="Askin M."/>
            <person name="Barry K."/>
            <person name="Battaglia E."/>
            <person name="Bayram O."/>
            <person name="Benocci T."/>
            <person name="Braus-Stromeyer S.A."/>
            <person name="Caldana C."/>
            <person name="Canovas D."/>
            <person name="Cerqueira G.C."/>
            <person name="Chen F."/>
            <person name="Chen W."/>
            <person name="Choi C."/>
            <person name="Clum A."/>
            <person name="Dos Santos R.A."/>
            <person name="Damasio A.R."/>
            <person name="Diallinas G."/>
            <person name="Emri T."/>
            <person name="Fekete E."/>
            <person name="Flipphi M."/>
            <person name="Freyberg S."/>
            <person name="Gallo A."/>
            <person name="Gournas C."/>
            <person name="Habgood R."/>
            <person name="Hainaut M."/>
            <person name="Harispe M.L."/>
            <person name="Henrissat B."/>
            <person name="Hilden K.S."/>
            <person name="Hope R."/>
            <person name="Hossain A."/>
            <person name="Karabika E."/>
            <person name="Karaffa L."/>
            <person name="Karanyi Z."/>
            <person name="Krasevec N."/>
            <person name="Kuo A."/>
            <person name="Kusch H."/>
            <person name="LaButti K."/>
            <person name="Lagendijk E.L."/>
            <person name="Lapidus A."/>
            <person name="Levasseur A."/>
            <person name="Lindquist E."/>
            <person name="Lipzen A."/>
            <person name="Logrieco A.F."/>
            <person name="MacCabe A."/>
            <person name="Maekelae M.R."/>
            <person name="Malavazi I."/>
            <person name="Melin P."/>
            <person name="Meyer V."/>
            <person name="Mielnichuk N."/>
            <person name="Miskei M."/>
            <person name="Molnar A.P."/>
            <person name="Mule G."/>
            <person name="Ngan C.Y."/>
            <person name="Orejas M."/>
            <person name="Orosz E."/>
            <person name="Ouedraogo J.P."/>
            <person name="Overkamp K.M."/>
            <person name="Park H.-S."/>
            <person name="Perrone G."/>
            <person name="Piumi F."/>
            <person name="Punt P.J."/>
            <person name="Ram A.F."/>
            <person name="Ramon A."/>
            <person name="Rauscher S."/>
            <person name="Record E."/>
            <person name="Riano-Pachon D.M."/>
            <person name="Robert V."/>
            <person name="Roehrig J."/>
            <person name="Ruller R."/>
            <person name="Salamov A."/>
            <person name="Salih N.S."/>
            <person name="Samson R.A."/>
            <person name="Sandor E."/>
            <person name="Sanguinetti M."/>
            <person name="Schuetze T."/>
            <person name="Sepcic K."/>
            <person name="Shelest E."/>
            <person name="Sherlock G."/>
            <person name="Sophianopoulou V."/>
            <person name="Squina F.M."/>
            <person name="Sun H."/>
            <person name="Susca A."/>
            <person name="Todd R.B."/>
            <person name="Tsang A."/>
            <person name="Unkles S.E."/>
            <person name="van de Wiele N."/>
            <person name="van Rossen-Uffink D."/>
            <person name="Oliveira J.V."/>
            <person name="Vesth T.C."/>
            <person name="Visser J."/>
            <person name="Yu J.-H."/>
            <person name="Zhou M."/>
            <person name="Andersen M.R."/>
            <person name="Archer D.B."/>
            <person name="Baker S.E."/>
            <person name="Benoit I."/>
            <person name="Brakhage A.A."/>
            <person name="Braus G.H."/>
            <person name="Fischer R."/>
            <person name="Frisvad J.C."/>
            <person name="Goldman G.H."/>
            <person name="Houbraken J."/>
            <person name="Oakley B."/>
            <person name="Pocsi I."/>
            <person name="Scazzocchio C."/>
            <person name="Seiboth B."/>
            <person name="vanKuyk P.A."/>
            <person name="Wortman J."/>
            <person name="Dyer P.S."/>
            <person name="Grigoriev I.V."/>
        </authorList>
    </citation>
    <scope>NUCLEOTIDE SEQUENCE [LARGE SCALE GENOMIC DNA]</scope>
    <source>
        <strain evidence="5">CBS 583.65</strain>
    </source>
</reference>
<feature type="region of interest" description="Disordered" evidence="2">
    <location>
        <begin position="156"/>
        <end position="198"/>
    </location>
</feature>
<feature type="compositionally biased region" description="Polar residues" evidence="2">
    <location>
        <begin position="187"/>
        <end position="198"/>
    </location>
</feature>
<evidence type="ECO:0000313" key="5">
    <source>
        <dbReference type="Proteomes" id="UP000184073"/>
    </source>
</evidence>
<evidence type="ECO:0000256" key="1">
    <source>
        <dbReference type="ARBA" id="ARBA00023242"/>
    </source>
</evidence>
<dbReference type="Pfam" id="PF04082">
    <property type="entry name" value="Fungal_trans"/>
    <property type="match status" value="1"/>
</dbReference>
<dbReference type="STRING" id="1036611.A0A1L9PKD2"/>
<dbReference type="EMBL" id="KV878128">
    <property type="protein sequence ID" value="OJJ01896.1"/>
    <property type="molecule type" value="Genomic_DNA"/>
</dbReference>
<dbReference type="GO" id="GO:0003677">
    <property type="term" value="F:DNA binding"/>
    <property type="evidence" value="ECO:0007669"/>
    <property type="project" value="InterPro"/>
</dbReference>
<dbReference type="VEuPathDB" id="FungiDB:ASPVEDRAFT_41456"/>
<dbReference type="GO" id="GO:0008270">
    <property type="term" value="F:zinc ion binding"/>
    <property type="evidence" value="ECO:0007669"/>
    <property type="project" value="InterPro"/>
</dbReference>
<sequence>MDTPTVAFTKPSLPSYICDPPASICTRGADYLTRMGCFSLPPPRLRNELMASYLGFMHPKLPLFDLPRFCTSMHRYDGSSQLSLLIFQAIMFAGAAFVDMSYLQSAGYSSRAEARKELYQRTRLLYDYRYESDVVTVLHALLIVTHSAAHVGMDLPTQRAPTPAQVPPPPGPGPPGAVYVPFASQPDEPSSDTQSTLSGMTREGEMEMGFGTVALNPVQYVAPGGAFPGQCILHLNTH</sequence>
<proteinExistence type="predicted"/>
<keyword evidence="1" id="KW-0539">Nucleus</keyword>
<dbReference type="InterPro" id="IPR007219">
    <property type="entry name" value="XnlR_reg_dom"/>
</dbReference>
<dbReference type="PANTHER" id="PTHR47425:SF2">
    <property type="entry name" value="FARB-RELATED"/>
    <property type="match status" value="1"/>
</dbReference>
<dbReference type="Proteomes" id="UP000184073">
    <property type="component" value="Unassembled WGS sequence"/>
</dbReference>
<accession>A0A1L9PKD2</accession>
<dbReference type="AlphaFoldDB" id="A0A1L9PKD2"/>
<feature type="domain" description="Xylanolytic transcriptional activator regulatory" evidence="3">
    <location>
        <begin position="52"/>
        <end position="144"/>
    </location>
</feature>
<evidence type="ECO:0000259" key="3">
    <source>
        <dbReference type="Pfam" id="PF04082"/>
    </source>
</evidence>
<evidence type="ECO:0000256" key="2">
    <source>
        <dbReference type="SAM" id="MobiDB-lite"/>
    </source>
</evidence>
<feature type="compositionally biased region" description="Pro residues" evidence="2">
    <location>
        <begin position="164"/>
        <end position="175"/>
    </location>
</feature>
<dbReference type="InterPro" id="IPR052761">
    <property type="entry name" value="Fungal_Detox/Toxin_TFs"/>
</dbReference>
<dbReference type="RefSeq" id="XP_040667658.1">
    <property type="nucleotide sequence ID" value="XM_040812346.1"/>
</dbReference>
<evidence type="ECO:0000313" key="4">
    <source>
        <dbReference type="EMBL" id="OJJ01896.1"/>
    </source>
</evidence>
<dbReference type="CDD" id="cd12148">
    <property type="entry name" value="fungal_TF_MHR"/>
    <property type="match status" value="1"/>
</dbReference>
<name>A0A1L9PKD2_ASPVE</name>
<dbReference type="OrthoDB" id="4451586at2759"/>
<keyword evidence="5" id="KW-1185">Reference proteome</keyword>
<protein>
    <recommendedName>
        <fullName evidence="3">Xylanolytic transcriptional activator regulatory domain-containing protein</fullName>
    </recommendedName>
</protein>
<dbReference type="GeneID" id="63727857"/>